<feature type="region of interest" description="Disordered" evidence="1">
    <location>
        <begin position="1"/>
        <end position="90"/>
    </location>
</feature>
<dbReference type="Proteomes" id="UP000756921">
    <property type="component" value="Unassembled WGS sequence"/>
</dbReference>
<dbReference type="EMBL" id="WJXW01000013">
    <property type="protein sequence ID" value="KAF9730984.1"/>
    <property type="molecule type" value="Genomic_DNA"/>
</dbReference>
<evidence type="ECO:0000313" key="2">
    <source>
        <dbReference type="EMBL" id="KAF9730984.1"/>
    </source>
</evidence>
<evidence type="ECO:0000313" key="3">
    <source>
        <dbReference type="Proteomes" id="UP000756921"/>
    </source>
</evidence>
<sequence length="486" mass="53638">MRMRGCLVTASLPPRPLRRHNEPHLHLVVPNGGCQRGPSGKFGPRPTTHDRTAQPSRRRRRNVNLTRRGKGGTNKETKREKTRRGKRGKRRLCSAAVIATRRAHACHGRFGMALASSWPWPRPWPSCSFPRRCPRTQNAGATDSGPVEALAQDCRTGLGARRFGGGEGAWEDGRMDCRDGPSGANFFLFPLGRARGTQGALDYLDRFRRSGEAEHLAWRAGRVLREMLRGVAATEGHGLGAAGESRWRRVCVAGLGWARLGWSLRCDIRVRYARRWAIWIAHAQRAHVASQGSAPLESSLVGQVGRALCKVGKALVWQHLARRRPTVLPVPCHFPCRTRDGEEDYAESSPLHEDGAPYMSSCANGTLSTLRALRTCPWSSLTLPSLAVGSLPGENSDTDRTFPWGGIATRGSVSASWLHVVHVHTPMGRAYRKEGQRHVVHVHTYLHPSEGHGCGEDESLGGIPYHTVPYHTYNTRSLDQRGTKAA</sequence>
<reference evidence="2" key="1">
    <citation type="journal article" date="2020" name="Mol. Plant Microbe Interact.">
        <title>Genome Sequence of the Biocontrol Agent Coniothyrium minitans strain Conio (IMI 134523).</title>
        <authorList>
            <person name="Patel D."/>
            <person name="Shittu T.A."/>
            <person name="Baroncelli R."/>
            <person name="Muthumeenakshi S."/>
            <person name="Osborne T.H."/>
            <person name="Janganan T.K."/>
            <person name="Sreenivasaprasad S."/>
        </authorList>
    </citation>
    <scope>NUCLEOTIDE SEQUENCE</scope>
    <source>
        <strain evidence="2">Conio</strain>
    </source>
</reference>
<organism evidence="2 3">
    <name type="scientific">Paraphaeosphaeria minitans</name>
    <dbReference type="NCBI Taxonomy" id="565426"/>
    <lineage>
        <taxon>Eukaryota</taxon>
        <taxon>Fungi</taxon>
        <taxon>Dikarya</taxon>
        <taxon>Ascomycota</taxon>
        <taxon>Pezizomycotina</taxon>
        <taxon>Dothideomycetes</taxon>
        <taxon>Pleosporomycetidae</taxon>
        <taxon>Pleosporales</taxon>
        <taxon>Massarineae</taxon>
        <taxon>Didymosphaeriaceae</taxon>
        <taxon>Paraphaeosphaeria</taxon>
    </lineage>
</organism>
<gene>
    <name evidence="2" type="ORF">PMIN01_10942</name>
</gene>
<dbReference type="AlphaFoldDB" id="A0A9P6GB46"/>
<proteinExistence type="predicted"/>
<accession>A0A9P6GB46</accession>
<comment type="caution">
    <text evidence="2">The sequence shown here is derived from an EMBL/GenBank/DDBJ whole genome shotgun (WGS) entry which is preliminary data.</text>
</comment>
<feature type="compositionally biased region" description="Basic residues" evidence="1">
    <location>
        <begin position="56"/>
        <end position="70"/>
    </location>
</feature>
<keyword evidence="3" id="KW-1185">Reference proteome</keyword>
<protein>
    <submittedName>
        <fullName evidence="2">Uncharacterized protein</fullName>
    </submittedName>
</protein>
<evidence type="ECO:0000256" key="1">
    <source>
        <dbReference type="SAM" id="MobiDB-lite"/>
    </source>
</evidence>
<feature type="compositionally biased region" description="Basic residues" evidence="1">
    <location>
        <begin position="80"/>
        <end position="90"/>
    </location>
</feature>
<name>A0A9P6GB46_9PLEO</name>